<evidence type="ECO:0000313" key="4">
    <source>
        <dbReference type="EMBL" id="OUJ72736.1"/>
    </source>
</evidence>
<dbReference type="InterPro" id="IPR016032">
    <property type="entry name" value="Sig_transdc_resp-reg_C-effctor"/>
</dbReference>
<dbReference type="PANTHER" id="PTHR10098">
    <property type="entry name" value="RAPSYN-RELATED"/>
    <property type="match status" value="1"/>
</dbReference>
<keyword evidence="3" id="KW-0472">Membrane</keyword>
<dbReference type="InterPro" id="IPR019734">
    <property type="entry name" value="TPR_rpt"/>
</dbReference>
<dbReference type="SUPFAM" id="SSF46894">
    <property type="entry name" value="C-terminal effector domain of the bipartite response regulators"/>
    <property type="match status" value="1"/>
</dbReference>
<proteinExistence type="predicted"/>
<feature type="coiled-coil region" evidence="2">
    <location>
        <begin position="372"/>
        <end position="453"/>
    </location>
</feature>
<dbReference type="Proteomes" id="UP000194873">
    <property type="component" value="Unassembled WGS sequence"/>
</dbReference>
<dbReference type="InterPro" id="IPR011990">
    <property type="entry name" value="TPR-like_helical_dom_sf"/>
</dbReference>
<dbReference type="EMBL" id="MTSE01000009">
    <property type="protein sequence ID" value="OUJ72736.1"/>
    <property type="molecule type" value="Genomic_DNA"/>
</dbReference>
<comment type="caution">
    <text evidence="4">The sequence shown here is derived from an EMBL/GenBank/DDBJ whole genome shotgun (WGS) entry which is preliminary data.</text>
</comment>
<sequence>MTNRNAAAQKWWWLAGFLLLIIFCALSSVQAQSSLAARVEQLEPRLLPTSPADSLLLTLKGKYAQALDRKDEETAASCLLEMGRVCYHLGHYPQSFDFYRKATTLFRKLEKPAQLAATLNSLGTLYYANKQPVQARQQYKQALLLYQQTTDANGLAVTYGKLGHLCEKQHRYDSAFYYQRQAMRYYQQVHNKAGRAKIAENMGSIFEDLARYDSAHFYFQQALQLSEQSGDEIGRIEILNNLGDVLRKTGSYAAGLQVTRQALALALKTGEHHQLSGAYNDLAKTFSLLGQHDSAYYYAAWSRKYQAAIYSATTNQQLTLLQTLYNLEHKDQEIAQLNNARYVNRLIVGGVVGMGLLLVLLSSVIISRQRLKIRNEQALSEQNQRMHEAQQELMRIELRNKQLEEESLKQELALRSRELSTHTLHVIQKNQLLEDLRSQLDELVREDKRDQKKQLKQLLHQISQGFHHDQHWEEFRTTFEQVHQPFFDNLQQHCNTLTAGERRLVALLKMNLTSQDIATSLGVSLDSLRVMRYRLRKRLNLASGENLTAFLQSL</sequence>
<keyword evidence="2" id="KW-0175">Coiled coil</keyword>
<feature type="repeat" description="TPR" evidence="1">
    <location>
        <begin position="196"/>
        <end position="229"/>
    </location>
</feature>
<evidence type="ECO:0000256" key="1">
    <source>
        <dbReference type="PROSITE-ProRule" id="PRU00339"/>
    </source>
</evidence>
<dbReference type="SMART" id="SM00028">
    <property type="entry name" value="TPR"/>
    <property type="match status" value="5"/>
</dbReference>
<dbReference type="AlphaFoldDB" id="A0A243WAZ3"/>
<dbReference type="InterPro" id="IPR036388">
    <property type="entry name" value="WH-like_DNA-bd_sf"/>
</dbReference>
<name>A0A243WAZ3_9BACT</name>
<organism evidence="4 5">
    <name type="scientific">Hymenobacter crusticola</name>
    <dbReference type="NCBI Taxonomy" id="1770526"/>
    <lineage>
        <taxon>Bacteria</taxon>
        <taxon>Pseudomonadati</taxon>
        <taxon>Bacteroidota</taxon>
        <taxon>Cytophagia</taxon>
        <taxon>Cytophagales</taxon>
        <taxon>Hymenobacteraceae</taxon>
        <taxon>Hymenobacter</taxon>
    </lineage>
</organism>
<protein>
    <submittedName>
        <fullName evidence="4">Uncharacterized protein</fullName>
    </submittedName>
</protein>
<dbReference type="Gene3D" id="1.10.10.10">
    <property type="entry name" value="Winged helix-like DNA-binding domain superfamily/Winged helix DNA-binding domain"/>
    <property type="match status" value="1"/>
</dbReference>
<accession>A0A243WAZ3</accession>
<dbReference type="Pfam" id="PF13424">
    <property type="entry name" value="TPR_12"/>
    <property type="match status" value="2"/>
</dbReference>
<dbReference type="Gene3D" id="1.25.40.10">
    <property type="entry name" value="Tetratricopeptide repeat domain"/>
    <property type="match status" value="2"/>
</dbReference>
<dbReference type="GO" id="GO:0006355">
    <property type="term" value="P:regulation of DNA-templated transcription"/>
    <property type="evidence" value="ECO:0007669"/>
    <property type="project" value="InterPro"/>
</dbReference>
<keyword evidence="5" id="KW-1185">Reference proteome</keyword>
<keyword evidence="3" id="KW-0812">Transmembrane</keyword>
<evidence type="ECO:0000313" key="5">
    <source>
        <dbReference type="Proteomes" id="UP000194873"/>
    </source>
</evidence>
<evidence type="ECO:0000256" key="3">
    <source>
        <dbReference type="SAM" id="Phobius"/>
    </source>
</evidence>
<reference evidence="4 5" key="1">
    <citation type="submission" date="2017-01" db="EMBL/GenBank/DDBJ databases">
        <title>A new Hymenobacter.</title>
        <authorList>
            <person name="Liang Y."/>
            <person name="Feng F."/>
        </authorList>
    </citation>
    <scope>NUCLEOTIDE SEQUENCE [LARGE SCALE GENOMIC DNA]</scope>
    <source>
        <strain evidence="4">MIMBbqt21</strain>
    </source>
</reference>
<dbReference type="PROSITE" id="PS50005">
    <property type="entry name" value="TPR"/>
    <property type="match status" value="1"/>
</dbReference>
<dbReference type="SUPFAM" id="SSF48452">
    <property type="entry name" value="TPR-like"/>
    <property type="match status" value="2"/>
</dbReference>
<evidence type="ECO:0000256" key="2">
    <source>
        <dbReference type="SAM" id="Coils"/>
    </source>
</evidence>
<dbReference type="Pfam" id="PF13181">
    <property type="entry name" value="TPR_8"/>
    <property type="match status" value="1"/>
</dbReference>
<keyword evidence="3" id="KW-1133">Transmembrane helix</keyword>
<gene>
    <name evidence="4" type="ORF">BXP70_17715</name>
</gene>
<feature type="transmembrane region" description="Helical" evidence="3">
    <location>
        <begin position="346"/>
        <end position="366"/>
    </location>
</feature>
<dbReference type="OrthoDB" id="1523128at2"/>
<dbReference type="GO" id="GO:0003677">
    <property type="term" value="F:DNA binding"/>
    <property type="evidence" value="ECO:0007669"/>
    <property type="project" value="InterPro"/>
</dbReference>
<keyword evidence="1" id="KW-0802">TPR repeat</keyword>